<dbReference type="InterPro" id="IPR011989">
    <property type="entry name" value="ARM-like"/>
</dbReference>
<dbReference type="PANTHER" id="PTHR10997:SF9">
    <property type="entry name" value="IMPORTIN-9"/>
    <property type="match status" value="1"/>
</dbReference>
<dbReference type="Proteomes" id="UP001215151">
    <property type="component" value="Unassembled WGS sequence"/>
</dbReference>
<dbReference type="InterPro" id="IPR016024">
    <property type="entry name" value="ARM-type_fold"/>
</dbReference>
<dbReference type="SUPFAM" id="SSF48371">
    <property type="entry name" value="ARM repeat"/>
    <property type="match status" value="1"/>
</dbReference>
<keyword evidence="4" id="KW-1185">Reference proteome</keyword>
<dbReference type="GO" id="GO:0006606">
    <property type="term" value="P:protein import into nucleus"/>
    <property type="evidence" value="ECO:0007669"/>
    <property type="project" value="TreeGrafter"/>
</dbReference>
<dbReference type="GO" id="GO:0005829">
    <property type="term" value="C:cytosol"/>
    <property type="evidence" value="ECO:0007669"/>
    <property type="project" value="TreeGrafter"/>
</dbReference>
<dbReference type="InterPro" id="IPR056840">
    <property type="entry name" value="HEAT_IPO9_central"/>
</dbReference>
<gene>
    <name evidence="3" type="ORF">ONZ51_g10307</name>
</gene>
<feature type="domain" description="Importin-9 central HEAT repeats" evidence="2">
    <location>
        <begin position="311"/>
        <end position="555"/>
    </location>
</feature>
<organism evidence="3 4">
    <name type="scientific">Trametes cubensis</name>
    <dbReference type="NCBI Taxonomy" id="1111947"/>
    <lineage>
        <taxon>Eukaryota</taxon>
        <taxon>Fungi</taxon>
        <taxon>Dikarya</taxon>
        <taxon>Basidiomycota</taxon>
        <taxon>Agaricomycotina</taxon>
        <taxon>Agaricomycetes</taxon>
        <taxon>Polyporales</taxon>
        <taxon>Polyporaceae</taxon>
        <taxon>Trametes</taxon>
    </lineage>
</organism>
<evidence type="ECO:0000256" key="1">
    <source>
        <dbReference type="ARBA" id="ARBA00022927"/>
    </source>
</evidence>
<dbReference type="PANTHER" id="PTHR10997">
    <property type="entry name" value="IMPORTIN-7, 8, 11"/>
    <property type="match status" value="1"/>
</dbReference>
<keyword evidence="1" id="KW-0813">Transport</keyword>
<accession>A0AAD7TMB4</accession>
<dbReference type="Gene3D" id="1.25.10.10">
    <property type="entry name" value="Leucine-rich Repeat Variant"/>
    <property type="match status" value="1"/>
</dbReference>
<dbReference type="AlphaFoldDB" id="A0AAD7TMB4"/>
<proteinExistence type="predicted"/>
<evidence type="ECO:0000259" key="2">
    <source>
        <dbReference type="Pfam" id="PF25018"/>
    </source>
</evidence>
<sequence>MSPNTGLRISSSSRDLRRRQRYVQYIPGSAPADAAGRTRKTYYRLYKTSVKAQIRQAIFQGLSDPIRKIRSLCAHTISSIANCDWPDEYPDLLTSLITLLSSLSPDSVHGAMQVFTEFIKSDLTEDQILPVLRQLLPVLLNILGAPEQHSALTRSRTISVFRQCVESLYMVKDQYPDAVKEATATVLPVWLDAFKTLLNVDPRSDVENTSNWDGLAIRIQIFKTLDTIQTSFPRALTPHLKDLLSAALNHLSALYPTFAHYYLQSGASVPRSSEDESIELTHLVCPMLDFVANVARSGKAKDWFEGANLAGLISGVFSWVQMTSEDEEEWANNANAFVAQESDDTLSYSVRMAGFDLLAVLVERAPVAAVSTFQSTIQRVIVESEHARNAGNQDWWRALEASLAAVGSQAEDVLDVIDDEQDSGRAKPIDIQSLLTNVIPNFLILSQFPFLQGRAFVFASQYAKLLPGQLAGQYLDAAVQVLEASEAGIPVKVSAVKAIHNFCQNIDDAVAVPMAPRIAKDIGPFLPVTSEDTLTLVLETLAVVVQIDDGKWITEDLARSIVIAVLDVWMKNNKDPIFISILTDVLESLASSPAPGIYQTVVRQALPTLCNAIMSSTAVDSWIASAAIELVSSLVSGAQESGLGEGFFAMLAPSLFSCLRTTEDRDVIQNGIACLTLLVRKDISQIVSWSDPTTGQSGLDLVLEVIAKQLQSEDESGGLVIGDLIIHLLRRAGEAVLPVLPQLLQAMVTRMRTAKTATFLQSLIIPFAFLIHNQRDTVLSLLEGMNVDGRSGLDILIQTWCENAETFQGFWPTRISALALCALFASERPSLQSLTVKGDIIVKPETKNGEYISPMLPLLPRARGPGTEASGVHAVIMTRSKTKQTPTEFTSVPFPVKAIKLLLHELQSGGEAASMGFNAADVAELDSDDGDEEWTEEEKANQGFKADEFAFLSDMLGPRGMAFDNDDALEENDDEDLKNDPVSTMDMQAHLLSFLKECAARNTNNFSAVVDQLNPEEIIVVRKAVSN</sequence>
<reference evidence="3" key="1">
    <citation type="submission" date="2022-11" db="EMBL/GenBank/DDBJ databases">
        <title>Genome Sequence of Cubamyces cubensis.</title>
        <authorList>
            <person name="Buettner E."/>
        </authorList>
    </citation>
    <scope>NUCLEOTIDE SEQUENCE</scope>
    <source>
        <strain evidence="3">MPL-01</strain>
    </source>
</reference>
<name>A0AAD7TMB4_9APHY</name>
<comment type="caution">
    <text evidence="3">The sequence shown here is derived from an EMBL/GenBank/DDBJ whole genome shotgun (WGS) entry which is preliminary data.</text>
</comment>
<keyword evidence="1" id="KW-0653">Protein transport</keyword>
<evidence type="ECO:0000313" key="3">
    <source>
        <dbReference type="EMBL" id="KAJ8463356.1"/>
    </source>
</evidence>
<dbReference type="GO" id="GO:0005635">
    <property type="term" value="C:nuclear envelope"/>
    <property type="evidence" value="ECO:0007669"/>
    <property type="project" value="TreeGrafter"/>
</dbReference>
<dbReference type="Pfam" id="PF25018">
    <property type="entry name" value="HEAT_IPO9_c"/>
    <property type="match status" value="1"/>
</dbReference>
<evidence type="ECO:0000313" key="4">
    <source>
        <dbReference type="Proteomes" id="UP001215151"/>
    </source>
</evidence>
<dbReference type="EMBL" id="JAPEVG010000399">
    <property type="protein sequence ID" value="KAJ8463356.1"/>
    <property type="molecule type" value="Genomic_DNA"/>
</dbReference>
<protein>
    <recommendedName>
        <fullName evidence="2">Importin-9 central HEAT repeats domain-containing protein</fullName>
    </recommendedName>
</protein>